<evidence type="ECO:0000256" key="3">
    <source>
        <dbReference type="SAM" id="MobiDB-lite"/>
    </source>
</evidence>
<feature type="region of interest" description="Disordered" evidence="3">
    <location>
        <begin position="1"/>
        <end position="21"/>
    </location>
</feature>
<dbReference type="Proteomes" id="UP001611339">
    <property type="component" value="Unassembled WGS sequence"/>
</dbReference>
<accession>A0ABW7U8I3</accession>
<dbReference type="EC" id="4.2.3.-" evidence="2"/>
<comment type="cofactor">
    <cofactor evidence="2">
        <name>Mg(2+)</name>
        <dbReference type="ChEBI" id="CHEBI:18420"/>
    </cofactor>
</comment>
<keyword evidence="5" id="KW-1185">Reference proteome</keyword>
<dbReference type="EMBL" id="JBIRUI010000006">
    <property type="protein sequence ID" value="MFI1715078.1"/>
    <property type="molecule type" value="Genomic_DNA"/>
</dbReference>
<comment type="similarity">
    <text evidence="2">Belongs to the terpene synthase family.</text>
</comment>
<protein>
    <recommendedName>
        <fullName evidence="2">Terpene synthase</fullName>
        <ecNumber evidence="2">4.2.3.-</ecNumber>
    </recommendedName>
</protein>
<dbReference type="SFLD" id="SFLDG01020">
    <property type="entry name" value="Terpene_Cyclase_Like_2"/>
    <property type="match status" value="1"/>
</dbReference>
<dbReference type="PANTHER" id="PTHR35201">
    <property type="entry name" value="TERPENE SYNTHASE"/>
    <property type="match status" value="1"/>
</dbReference>
<reference evidence="4 5" key="1">
    <citation type="submission" date="2024-10" db="EMBL/GenBank/DDBJ databases">
        <title>The Natural Products Discovery Center: Release of the First 8490 Sequenced Strains for Exploring Actinobacteria Biosynthetic Diversity.</title>
        <authorList>
            <person name="Kalkreuter E."/>
            <person name="Kautsar S.A."/>
            <person name="Yang D."/>
            <person name="Bader C.D."/>
            <person name="Teijaro C.N."/>
            <person name="Fluegel L."/>
            <person name="Davis C.M."/>
            <person name="Simpson J.R."/>
            <person name="Lauterbach L."/>
            <person name="Steele A.D."/>
            <person name="Gui C."/>
            <person name="Meng S."/>
            <person name="Li G."/>
            <person name="Viehrig K."/>
            <person name="Ye F."/>
            <person name="Su P."/>
            <person name="Kiefer A.F."/>
            <person name="Nichols A."/>
            <person name="Cepeda A.J."/>
            <person name="Yan W."/>
            <person name="Fan B."/>
            <person name="Jiang Y."/>
            <person name="Adhikari A."/>
            <person name="Zheng C.-J."/>
            <person name="Schuster L."/>
            <person name="Cowan T.M."/>
            <person name="Smanski M.J."/>
            <person name="Chevrette M.G."/>
            <person name="De Carvalho L.P.S."/>
            <person name="Shen B."/>
        </authorList>
    </citation>
    <scope>NUCLEOTIDE SEQUENCE [LARGE SCALE GENOMIC DNA]</scope>
    <source>
        <strain evidence="4 5">NPDC020602</strain>
    </source>
</reference>
<dbReference type="PANTHER" id="PTHR35201:SF4">
    <property type="entry name" value="BETA-PINACENE SYNTHASE-RELATED"/>
    <property type="match status" value="1"/>
</dbReference>
<evidence type="ECO:0000256" key="1">
    <source>
        <dbReference type="ARBA" id="ARBA00023239"/>
    </source>
</evidence>
<dbReference type="InterPro" id="IPR034686">
    <property type="entry name" value="Terpene_cyclase-like_2"/>
</dbReference>
<evidence type="ECO:0000313" key="5">
    <source>
        <dbReference type="Proteomes" id="UP001611339"/>
    </source>
</evidence>
<name>A0ABW7U8I3_9ACTN</name>
<keyword evidence="2" id="KW-0479">Metal-binding</keyword>
<dbReference type="InterPro" id="IPR008949">
    <property type="entry name" value="Isoprenoid_synthase_dom_sf"/>
</dbReference>
<dbReference type="Gene3D" id="1.10.600.10">
    <property type="entry name" value="Farnesyl Diphosphate Synthase"/>
    <property type="match status" value="1"/>
</dbReference>
<comment type="caution">
    <text evidence="4">The sequence shown here is derived from an EMBL/GenBank/DDBJ whole genome shotgun (WGS) entry which is preliminary data.</text>
</comment>
<dbReference type="RefSeq" id="WP_398709725.1">
    <property type="nucleotide sequence ID" value="NZ_JBIRUI010000006.1"/>
</dbReference>
<dbReference type="Pfam" id="PF19086">
    <property type="entry name" value="Terpene_syn_C_2"/>
    <property type="match status" value="1"/>
</dbReference>
<dbReference type="SUPFAM" id="SSF48576">
    <property type="entry name" value="Terpenoid synthases"/>
    <property type="match status" value="1"/>
</dbReference>
<proteinExistence type="inferred from homology"/>
<sequence>MPVSNATMLDLPFPPRSNPNQASVAQRHRDWLLHHEGLAVTITLPAYEKWDVPRLAAFTSPDSAADDLVLAADLLGFYFLFDDRFDSDLGRSPARVAEMCTRLTGLLHGNGPEPGARTAVEQAFADLWERSVRGMSRRWLARSAYNWEWYFACHPAEAAGRLTGRLPDRESYLALRRGTAAMETLFDMVERLNRFELPQEALHHPAFRRMRQLAADIPSFTNDVHSYAQELARGDVANIVMIVREELDSTPDEAAVEVMREAQRMVDRFVELSSEVPEICDLLGLSPAAREAARRYVDGLAAWIAGYHRWEIDTGRYAH</sequence>
<dbReference type="SFLD" id="SFLDS00005">
    <property type="entry name" value="Isoprenoid_Synthase_Type_I"/>
    <property type="match status" value="1"/>
</dbReference>
<gene>
    <name evidence="4" type="ORF">ACH407_16110</name>
</gene>
<keyword evidence="2" id="KW-0460">Magnesium</keyword>
<evidence type="ECO:0000256" key="2">
    <source>
        <dbReference type="RuleBase" id="RU366034"/>
    </source>
</evidence>
<organism evidence="4 5">
    <name type="scientific">Streptomyces litmocidini</name>
    <dbReference type="NCBI Taxonomy" id="67318"/>
    <lineage>
        <taxon>Bacteria</taxon>
        <taxon>Bacillati</taxon>
        <taxon>Actinomycetota</taxon>
        <taxon>Actinomycetes</taxon>
        <taxon>Kitasatosporales</taxon>
        <taxon>Streptomycetaceae</taxon>
        <taxon>Streptomyces</taxon>
    </lineage>
</organism>
<evidence type="ECO:0000313" key="4">
    <source>
        <dbReference type="EMBL" id="MFI1715078.1"/>
    </source>
</evidence>
<keyword evidence="1 2" id="KW-0456">Lyase</keyword>